<dbReference type="GO" id="GO:0000786">
    <property type="term" value="C:nucleosome"/>
    <property type="evidence" value="ECO:0007669"/>
    <property type="project" value="UniProtKB-KW"/>
</dbReference>
<evidence type="ECO:0000256" key="8">
    <source>
        <dbReference type="ARBA" id="ARBA00023269"/>
    </source>
</evidence>
<keyword evidence="9" id="KW-0542">Nucleomorph</keyword>
<dbReference type="PANTHER" id="PTHR10484">
    <property type="entry name" value="HISTONE H4"/>
    <property type="match status" value="1"/>
</dbReference>
<evidence type="ECO:0000313" key="9">
    <source>
        <dbReference type="EMBL" id="BAS01879.1"/>
    </source>
</evidence>
<evidence type="ECO:0000256" key="6">
    <source>
        <dbReference type="ARBA" id="ARBA00023125"/>
    </source>
</evidence>
<dbReference type="GO" id="GO:0003677">
    <property type="term" value="F:DNA binding"/>
    <property type="evidence" value="ECO:0007669"/>
    <property type="project" value="UniProtKB-KW"/>
</dbReference>
<dbReference type="InterPro" id="IPR009072">
    <property type="entry name" value="Histone-fold"/>
</dbReference>
<dbReference type="AlphaFoldDB" id="A0A0H5BR09"/>
<evidence type="ECO:0000256" key="2">
    <source>
        <dbReference type="ARBA" id="ARBA00004286"/>
    </source>
</evidence>
<comment type="subunit">
    <text evidence="4">The nucleosome is a histone octamer containing two molecules each of H2A, H2B, H3 and H4 assembled in one H3-H4 heterotetramer and two H2A-H2B heterodimers. The octamer wraps approximately 147 bp of DNA.</text>
</comment>
<protein>
    <submittedName>
        <fullName evidence="9">Histon H4</fullName>
    </submittedName>
</protein>
<name>A0A0H5BR09_9EUKA</name>
<comment type="subcellular location">
    <subcellularLocation>
        <location evidence="2">Chromosome</location>
    </subcellularLocation>
    <subcellularLocation>
        <location evidence="1">Nucleus</location>
    </subcellularLocation>
</comment>
<dbReference type="GO" id="GO:0005634">
    <property type="term" value="C:nucleus"/>
    <property type="evidence" value="ECO:0007669"/>
    <property type="project" value="UniProtKB-SubCell"/>
</dbReference>
<accession>A0A0H5BR09</accession>
<proteinExistence type="inferred from homology"/>
<keyword evidence="7" id="KW-0539">Nucleus</keyword>
<evidence type="ECO:0000256" key="1">
    <source>
        <dbReference type="ARBA" id="ARBA00004123"/>
    </source>
</evidence>
<evidence type="ECO:0000256" key="7">
    <source>
        <dbReference type="ARBA" id="ARBA00023242"/>
    </source>
</evidence>
<reference evidence="9" key="1">
    <citation type="journal article" date="2015" name="Genome Biol. Evol.">
        <title>Nucleomorph Genome Sequences of Two Chlorarachniophytes, Amorphochlora amoebiformis and Lotharella vacuolata.</title>
        <authorList>
            <person name="Suzuki S."/>
            <person name="Shirato S."/>
            <person name="Hirakawa Y."/>
            <person name="Ishida K."/>
        </authorList>
    </citation>
    <scope>NUCLEOTIDE SEQUENCE</scope>
    <source>
        <strain evidence="9">CCMP2058</strain>
    </source>
</reference>
<dbReference type="EMBL" id="AB996603">
    <property type="protein sequence ID" value="BAS01879.1"/>
    <property type="molecule type" value="Genomic_DNA"/>
</dbReference>
<keyword evidence="8" id="KW-0544">Nucleosome core</keyword>
<dbReference type="SUPFAM" id="SSF47113">
    <property type="entry name" value="Histone-fold"/>
    <property type="match status" value="1"/>
</dbReference>
<dbReference type="GO" id="GO:0046982">
    <property type="term" value="F:protein heterodimerization activity"/>
    <property type="evidence" value="ECO:0007669"/>
    <property type="project" value="InterPro"/>
</dbReference>
<keyword evidence="6" id="KW-0238">DNA-binding</keyword>
<dbReference type="GO" id="GO:0030527">
    <property type="term" value="F:structural constituent of chromatin"/>
    <property type="evidence" value="ECO:0007669"/>
    <property type="project" value="InterPro"/>
</dbReference>
<organism evidence="9">
    <name type="scientific">Amorphochlora amoebiformis</name>
    <dbReference type="NCBI Taxonomy" id="1561963"/>
    <lineage>
        <taxon>Eukaryota</taxon>
        <taxon>Sar</taxon>
        <taxon>Rhizaria</taxon>
        <taxon>Cercozoa</taxon>
        <taxon>Chlorarachniophyceae</taxon>
        <taxon>Amorphochlora</taxon>
    </lineage>
</organism>
<sequence>MEGRYPKKRILNQTLQSKIYKISKLTLKRIAKRSGIKRISQISIEMINIEIINFLNRIIKDVLIFCIYDKRNSISVNDVAFSLKKNGSAVYGG</sequence>
<gene>
    <name evidence="9" type="primary">H4</name>
</gene>
<evidence type="ECO:0000256" key="4">
    <source>
        <dbReference type="ARBA" id="ARBA00011538"/>
    </source>
</evidence>
<dbReference type="PRINTS" id="PR00623">
    <property type="entry name" value="HISTONEH4"/>
</dbReference>
<geneLocation type="nucleomorph" evidence="9"/>
<dbReference type="InterPro" id="IPR001951">
    <property type="entry name" value="Histone_H4"/>
</dbReference>
<comment type="similarity">
    <text evidence="3">Belongs to the histone H4 family.</text>
</comment>
<keyword evidence="5" id="KW-0158">Chromosome</keyword>
<evidence type="ECO:0000256" key="5">
    <source>
        <dbReference type="ARBA" id="ARBA00022454"/>
    </source>
</evidence>
<evidence type="ECO:0000256" key="3">
    <source>
        <dbReference type="ARBA" id="ARBA00006564"/>
    </source>
</evidence>
<dbReference type="Gene3D" id="1.10.20.10">
    <property type="entry name" value="Histone, subunit A"/>
    <property type="match status" value="1"/>
</dbReference>
<dbReference type="SMR" id="A0A0H5BR09"/>